<name>A0A521CPV2_9BACT</name>
<dbReference type="RefSeq" id="WP_142454083.1">
    <property type="nucleotide sequence ID" value="NZ_FXTP01000006.1"/>
</dbReference>
<dbReference type="AlphaFoldDB" id="A0A521CPV2"/>
<organism evidence="1 2">
    <name type="scientific">Gracilimonas mengyeensis</name>
    <dbReference type="NCBI Taxonomy" id="1302730"/>
    <lineage>
        <taxon>Bacteria</taxon>
        <taxon>Pseudomonadati</taxon>
        <taxon>Balneolota</taxon>
        <taxon>Balneolia</taxon>
        <taxon>Balneolales</taxon>
        <taxon>Balneolaceae</taxon>
        <taxon>Gracilimonas</taxon>
    </lineage>
</organism>
<dbReference type="Proteomes" id="UP000317557">
    <property type="component" value="Unassembled WGS sequence"/>
</dbReference>
<dbReference type="EMBL" id="FXTP01000006">
    <property type="protein sequence ID" value="SMO61487.1"/>
    <property type="molecule type" value="Genomic_DNA"/>
</dbReference>
<evidence type="ECO:0000313" key="2">
    <source>
        <dbReference type="Proteomes" id="UP000317557"/>
    </source>
</evidence>
<evidence type="ECO:0000313" key="1">
    <source>
        <dbReference type="EMBL" id="SMO61487.1"/>
    </source>
</evidence>
<accession>A0A521CPV2</accession>
<protein>
    <submittedName>
        <fullName evidence="1">Uncharacterized protein</fullName>
    </submittedName>
</protein>
<reference evidence="1 2" key="1">
    <citation type="submission" date="2017-05" db="EMBL/GenBank/DDBJ databases">
        <authorList>
            <person name="Varghese N."/>
            <person name="Submissions S."/>
        </authorList>
    </citation>
    <scope>NUCLEOTIDE SEQUENCE [LARGE SCALE GENOMIC DNA]</scope>
    <source>
        <strain evidence="1 2">DSM 21985</strain>
    </source>
</reference>
<proteinExistence type="predicted"/>
<keyword evidence="2" id="KW-1185">Reference proteome</keyword>
<sequence>MKKALSIIIFISIYLNGFAQTNDRLINQTEGQNGHVINYITAQTLIDGRINHTLNLKEVLNNKTLEETIRIWGEPINIKSEQDVANDGTVLFERKMGYYPGLRLIFPEKNGKYVLSRIDFITNKSNLKLGDTSFSLGMEVDKLLPTANKIKSGEGKRDIDIRVLETDHTGKIKKTDQGVFQSRSELLKIETDSAGRIRSMSLLMYTI</sequence>
<gene>
    <name evidence="1" type="ORF">SAMN06265219_10651</name>
</gene>